<dbReference type="FunFam" id="1.10.10.10:FF:000322">
    <property type="entry name" value="Probable disease resistance protein At1g63360"/>
    <property type="match status" value="1"/>
</dbReference>
<dbReference type="InterPro" id="IPR032675">
    <property type="entry name" value="LRR_dom_sf"/>
</dbReference>
<comment type="similarity">
    <text evidence="1">Belongs to the disease resistance NB-LRR family.</text>
</comment>
<name>A0AAE1XMJ3_9LAMI</name>
<evidence type="ECO:0000256" key="5">
    <source>
        <dbReference type="ARBA" id="ARBA00022821"/>
    </source>
</evidence>
<dbReference type="PANTHER" id="PTHR33463">
    <property type="entry name" value="NB-ARC DOMAIN-CONTAINING PROTEIN-RELATED"/>
    <property type="match status" value="1"/>
</dbReference>
<dbReference type="InterPro" id="IPR042197">
    <property type="entry name" value="Apaf_helical"/>
</dbReference>
<evidence type="ECO:0000313" key="10">
    <source>
        <dbReference type="Proteomes" id="UP001293254"/>
    </source>
</evidence>
<dbReference type="SUPFAM" id="SSF52058">
    <property type="entry name" value="L domain-like"/>
    <property type="match status" value="1"/>
</dbReference>
<dbReference type="InterPro" id="IPR058922">
    <property type="entry name" value="WHD_DRP"/>
</dbReference>
<dbReference type="Pfam" id="PF23559">
    <property type="entry name" value="WHD_DRP"/>
    <property type="match status" value="1"/>
</dbReference>
<proteinExistence type="inferred from homology"/>
<dbReference type="GO" id="GO:0051607">
    <property type="term" value="P:defense response to virus"/>
    <property type="evidence" value="ECO:0007669"/>
    <property type="project" value="UniProtKB-ARBA"/>
</dbReference>
<dbReference type="EMBL" id="JACGWO010000012">
    <property type="protein sequence ID" value="KAK4414608.1"/>
    <property type="molecule type" value="Genomic_DNA"/>
</dbReference>
<evidence type="ECO:0000256" key="1">
    <source>
        <dbReference type="ARBA" id="ARBA00008894"/>
    </source>
</evidence>
<keyword evidence="4" id="KW-0547">Nucleotide-binding</keyword>
<feature type="domain" description="Disease resistance protein winged helix" evidence="8">
    <location>
        <begin position="416"/>
        <end position="481"/>
    </location>
</feature>
<dbReference type="AlphaFoldDB" id="A0AAE1XMJ3"/>
<organism evidence="9 10">
    <name type="scientific">Sesamum alatum</name>
    <dbReference type="NCBI Taxonomy" id="300844"/>
    <lineage>
        <taxon>Eukaryota</taxon>
        <taxon>Viridiplantae</taxon>
        <taxon>Streptophyta</taxon>
        <taxon>Embryophyta</taxon>
        <taxon>Tracheophyta</taxon>
        <taxon>Spermatophyta</taxon>
        <taxon>Magnoliopsida</taxon>
        <taxon>eudicotyledons</taxon>
        <taxon>Gunneridae</taxon>
        <taxon>Pentapetalae</taxon>
        <taxon>asterids</taxon>
        <taxon>lamiids</taxon>
        <taxon>Lamiales</taxon>
        <taxon>Pedaliaceae</taxon>
        <taxon>Sesamum</taxon>
    </lineage>
</organism>
<dbReference type="InterPro" id="IPR036388">
    <property type="entry name" value="WH-like_DNA-bd_sf"/>
</dbReference>
<evidence type="ECO:0000256" key="4">
    <source>
        <dbReference type="ARBA" id="ARBA00022741"/>
    </source>
</evidence>
<dbReference type="Proteomes" id="UP001293254">
    <property type="component" value="Unassembled WGS sequence"/>
</dbReference>
<dbReference type="PRINTS" id="PR00364">
    <property type="entry name" value="DISEASERSIST"/>
</dbReference>
<gene>
    <name evidence="9" type="ORF">Salat_2873800</name>
</gene>
<protein>
    <submittedName>
        <fullName evidence="9">Disease resistance protein</fullName>
    </submittedName>
</protein>
<evidence type="ECO:0000259" key="8">
    <source>
        <dbReference type="Pfam" id="PF23559"/>
    </source>
</evidence>
<comment type="caution">
    <text evidence="9">The sequence shown here is derived from an EMBL/GenBank/DDBJ whole genome shotgun (WGS) entry which is preliminary data.</text>
</comment>
<dbReference type="Gene3D" id="3.80.10.10">
    <property type="entry name" value="Ribonuclease Inhibitor"/>
    <property type="match status" value="1"/>
</dbReference>
<keyword evidence="6" id="KW-0067">ATP-binding</keyword>
<dbReference type="FunFam" id="3.40.50.300:FF:001091">
    <property type="entry name" value="Probable disease resistance protein At1g61300"/>
    <property type="match status" value="1"/>
</dbReference>
<reference evidence="9" key="2">
    <citation type="journal article" date="2024" name="Plant">
        <title>Genomic evolution and insights into agronomic trait innovations of Sesamum species.</title>
        <authorList>
            <person name="Miao H."/>
            <person name="Wang L."/>
            <person name="Qu L."/>
            <person name="Liu H."/>
            <person name="Sun Y."/>
            <person name="Le M."/>
            <person name="Wang Q."/>
            <person name="Wei S."/>
            <person name="Zheng Y."/>
            <person name="Lin W."/>
            <person name="Duan Y."/>
            <person name="Cao H."/>
            <person name="Xiong S."/>
            <person name="Wang X."/>
            <person name="Wei L."/>
            <person name="Li C."/>
            <person name="Ma Q."/>
            <person name="Ju M."/>
            <person name="Zhao R."/>
            <person name="Li G."/>
            <person name="Mu C."/>
            <person name="Tian Q."/>
            <person name="Mei H."/>
            <person name="Zhang T."/>
            <person name="Gao T."/>
            <person name="Zhang H."/>
        </authorList>
    </citation>
    <scope>NUCLEOTIDE SEQUENCE</scope>
    <source>
        <strain evidence="9">3651</strain>
    </source>
</reference>
<evidence type="ECO:0000313" key="9">
    <source>
        <dbReference type="EMBL" id="KAK4414608.1"/>
    </source>
</evidence>
<keyword evidence="3" id="KW-0677">Repeat</keyword>
<reference evidence="9" key="1">
    <citation type="submission" date="2020-06" db="EMBL/GenBank/DDBJ databases">
        <authorList>
            <person name="Li T."/>
            <person name="Hu X."/>
            <person name="Zhang T."/>
            <person name="Song X."/>
            <person name="Zhang H."/>
            <person name="Dai N."/>
            <person name="Sheng W."/>
            <person name="Hou X."/>
            <person name="Wei L."/>
        </authorList>
    </citation>
    <scope>NUCLEOTIDE SEQUENCE</scope>
    <source>
        <strain evidence="9">3651</strain>
        <tissue evidence="9">Leaf</tissue>
    </source>
</reference>
<dbReference type="GO" id="GO:0043531">
    <property type="term" value="F:ADP binding"/>
    <property type="evidence" value="ECO:0007669"/>
    <property type="project" value="InterPro"/>
</dbReference>
<dbReference type="PANTHER" id="PTHR33463:SF202">
    <property type="entry name" value="NB-ARC DOMAIN-CONTAINING PROTEIN"/>
    <property type="match status" value="1"/>
</dbReference>
<evidence type="ECO:0000259" key="7">
    <source>
        <dbReference type="Pfam" id="PF00931"/>
    </source>
</evidence>
<dbReference type="InterPro" id="IPR027417">
    <property type="entry name" value="P-loop_NTPase"/>
</dbReference>
<evidence type="ECO:0000256" key="6">
    <source>
        <dbReference type="ARBA" id="ARBA00022840"/>
    </source>
</evidence>
<dbReference type="InterPro" id="IPR002182">
    <property type="entry name" value="NB-ARC"/>
</dbReference>
<dbReference type="FunFam" id="1.10.8.430:FF:000003">
    <property type="entry name" value="Probable disease resistance protein At5g66910"/>
    <property type="match status" value="1"/>
</dbReference>
<dbReference type="InterPro" id="IPR050905">
    <property type="entry name" value="Plant_NBS-LRR"/>
</dbReference>
<dbReference type="SUPFAM" id="SSF52540">
    <property type="entry name" value="P-loop containing nucleoside triphosphate hydrolases"/>
    <property type="match status" value="1"/>
</dbReference>
<dbReference type="Pfam" id="PF00931">
    <property type="entry name" value="NB-ARC"/>
    <property type="match status" value="1"/>
</dbReference>
<dbReference type="Gene3D" id="3.40.50.300">
    <property type="entry name" value="P-loop containing nucleotide triphosphate hydrolases"/>
    <property type="match status" value="1"/>
</dbReference>
<evidence type="ECO:0000256" key="2">
    <source>
        <dbReference type="ARBA" id="ARBA00022614"/>
    </source>
</evidence>
<accession>A0AAE1XMJ3</accession>
<keyword evidence="10" id="KW-1185">Reference proteome</keyword>
<dbReference type="GO" id="GO:0005524">
    <property type="term" value="F:ATP binding"/>
    <property type="evidence" value="ECO:0007669"/>
    <property type="project" value="UniProtKB-KW"/>
</dbReference>
<evidence type="ECO:0000256" key="3">
    <source>
        <dbReference type="ARBA" id="ARBA00022737"/>
    </source>
</evidence>
<keyword evidence="5" id="KW-0611">Plant defense</keyword>
<feature type="domain" description="NB-ARC" evidence="7">
    <location>
        <begin position="163"/>
        <end position="328"/>
    </location>
</feature>
<sequence>MEVVASVVDALLAEPCRALLTFLRAKLKNPLHFTANLRDLDAEMELLIRRRDQLTERLRLIATAGLQEPSGGREWLGKVNTLDARVRSLKEDLASGPRNSERSCCLRCSKLSDHVAIRLGEARQLTSDGEILDGMIGPDPFPVKSEFIPVPTIDDQATASRNMANVMDLLSREDVSRIGIWGMGGVGKTTLVKNINNKLGGLDSFNIVMWITVSNRYQETESELINVQNLIAKRLKLELPKESMETRTSKLHARLMMEKTFLLILDDVWNPIDLDRLGIPEPQVHRGGKVILTTRFSNVCSHMADVTLKILVLNEDEAWSLFCKSAGEVATWKEIEPLAKAITNECGGLPLATNVVGASLKGKRMVEVWKDALNTLRRSEPPIGSGIEDKVYSPIKWSYDLLPNECIKSCFLFCCLFPEDYEIDVERLVRYWLGERLLEEHHDIEEVMNRGITIIETLKDRSLLEQGRSSSVKIHDIISDVSIWISSLTENKCRSLVRSGIGLQKMREDELSVKSYNRVSFIRNEIRKLPDALQKCPTVSTLLLQKNRRLKHIPDQFLPSFTSLKILDLSNCHSIKSLPPCFKHEDMP</sequence>
<dbReference type="Gene3D" id="1.10.10.10">
    <property type="entry name" value="Winged helix-like DNA-binding domain superfamily/Winged helix DNA-binding domain"/>
    <property type="match status" value="1"/>
</dbReference>
<keyword evidence="2" id="KW-0433">Leucine-rich repeat</keyword>
<dbReference type="Gene3D" id="1.10.8.430">
    <property type="entry name" value="Helical domain of apoptotic protease-activating factors"/>
    <property type="match status" value="1"/>
</dbReference>